<dbReference type="Proteomes" id="UP000504610">
    <property type="component" value="Chromosome 2"/>
</dbReference>
<dbReference type="PANTHER" id="PTHR35311:SF9">
    <property type="entry name" value="KINETOCHORE-ASSOCIATED PROTEIN KNL-2 HOMOLOG"/>
    <property type="match status" value="1"/>
</dbReference>
<dbReference type="AlphaFoldDB" id="A0A6J0L0I8"/>
<organism evidence="3 4">
    <name type="scientific">Raphanus sativus</name>
    <name type="common">Radish</name>
    <name type="synonym">Raphanus raphanistrum var. sativus</name>
    <dbReference type="NCBI Taxonomy" id="3726"/>
    <lineage>
        <taxon>Eukaryota</taxon>
        <taxon>Viridiplantae</taxon>
        <taxon>Streptophyta</taxon>
        <taxon>Embryophyta</taxon>
        <taxon>Tracheophyta</taxon>
        <taxon>Spermatophyta</taxon>
        <taxon>Magnoliopsida</taxon>
        <taxon>eudicotyledons</taxon>
        <taxon>Gunneridae</taxon>
        <taxon>Pentapetalae</taxon>
        <taxon>rosids</taxon>
        <taxon>malvids</taxon>
        <taxon>Brassicales</taxon>
        <taxon>Brassicaceae</taxon>
        <taxon>Brassiceae</taxon>
        <taxon>Raphanus</taxon>
    </lineage>
</organism>
<dbReference type="GeneID" id="108824116"/>
<keyword evidence="3" id="KW-1185">Reference proteome</keyword>
<evidence type="ECO:0000313" key="3">
    <source>
        <dbReference type="Proteomes" id="UP000504610"/>
    </source>
</evidence>
<dbReference type="RefSeq" id="XP_018452984.2">
    <property type="nucleotide sequence ID" value="XM_018597482.2"/>
</dbReference>
<dbReference type="OrthoDB" id="118550at2759"/>
<sequence length="379" mass="41539">MADNPNPDDDISYHQKTVILRDWWLIKCSIEFQGKRFGVAGTQIAETGAVRVFTSCPIIRAFDVFTLEASDGVCIILRGFLNKQRLLQSGFLPQISREFIFGFPPCWESKCNHCFVGVPSGSPINKEASRTILSPCNNAKSNLEDSSIPSVVEKKNNTVETNDTVGGGSSRKMSLRLHSKSLELMKKNTSNDGGVSKDVCEVINIEVDGCGENHTGADNAVDKVTSASATEESLLTTTTTSEQRNGKLKVTKTSPSGGSSKRGKSKKSEKILKGDSETMTRSRSKVIDNLSVGNTIRKIDFDEEVTPEKDAKKHKTNSAVVSPDSLGQKRSRSGRVLVSPLEFWRNEVPVYDLDRNLIQVNEGTPPSRGKGSVSRKPRR</sequence>
<accession>A0A6J0L0I8</accession>
<dbReference type="PANTHER" id="PTHR35311">
    <property type="entry name" value="KINETOCHORE-ASSOCIATED PROTEIN KNL-2 HOMOLOG"/>
    <property type="match status" value="1"/>
</dbReference>
<dbReference type="Pfam" id="PF09133">
    <property type="entry name" value="SANTA"/>
    <property type="match status" value="1"/>
</dbReference>
<evidence type="ECO:0000256" key="1">
    <source>
        <dbReference type="SAM" id="MobiDB-lite"/>
    </source>
</evidence>
<evidence type="ECO:0000313" key="4">
    <source>
        <dbReference type="RefSeq" id="XP_018452984.2"/>
    </source>
</evidence>
<name>A0A6J0L0I8_RAPSA</name>
<feature type="compositionally biased region" description="Low complexity" evidence="1">
    <location>
        <begin position="225"/>
        <end position="242"/>
    </location>
</feature>
<feature type="region of interest" description="Disordered" evidence="1">
    <location>
        <begin position="357"/>
        <end position="379"/>
    </location>
</feature>
<reference evidence="4" key="2">
    <citation type="submission" date="2025-08" db="UniProtKB">
        <authorList>
            <consortium name="RefSeq"/>
        </authorList>
    </citation>
    <scope>IDENTIFICATION</scope>
    <source>
        <tissue evidence="4">Leaf</tissue>
    </source>
</reference>
<dbReference type="InterPro" id="IPR015216">
    <property type="entry name" value="SANTA"/>
</dbReference>
<feature type="region of interest" description="Disordered" evidence="1">
    <location>
        <begin position="224"/>
        <end position="284"/>
    </location>
</feature>
<feature type="region of interest" description="Disordered" evidence="1">
    <location>
        <begin position="306"/>
        <end position="333"/>
    </location>
</feature>
<feature type="compositionally biased region" description="Basic and acidic residues" evidence="1">
    <location>
        <begin position="266"/>
        <end position="280"/>
    </location>
</feature>
<evidence type="ECO:0000259" key="2">
    <source>
        <dbReference type="Pfam" id="PF09133"/>
    </source>
</evidence>
<protein>
    <submittedName>
        <fullName evidence="4">Kinetochore-associated protein KNL-2 homolog</fullName>
    </submittedName>
</protein>
<proteinExistence type="predicted"/>
<reference evidence="3" key="1">
    <citation type="journal article" date="2019" name="Database">
        <title>The radish genome database (RadishGD): an integrated information resource for radish genomics.</title>
        <authorList>
            <person name="Yu H.J."/>
            <person name="Baek S."/>
            <person name="Lee Y.J."/>
            <person name="Cho A."/>
            <person name="Mun J.H."/>
        </authorList>
    </citation>
    <scope>NUCLEOTIDE SEQUENCE [LARGE SCALE GENOMIC DNA]</scope>
    <source>
        <strain evidence="3">cv. WK10039</strain>
    </source>
</reference>
<gene>
    <name evidence="4" type="primary">LOC108824116</name>
</gene>
<feature type="domain" description="SANTA" evidence="2">
    <location>
        <begin position="18"/>
        <end position="109"/>
    </location>
</feature>
<dbReference type="InterPro" id="IPR053090">
    <property type="entry name" value="Centromere_KNL-2_homolog"/>
</dbReference>
<dbReference type="KEGG" id="rsz:108824116"/>